<name>A0A4U1HJX1_9BURK</name>
<dbReference type="OrthoDB" id="5949373at2"/>
<protein>
    <submittedName>
        <fullName evidence="1">DUF3348 domain-containing protein</fullName>
    </submittedName>
</protein>
<keyword evidence="2" id="KW-1185">Reference proteome</keyword>
<evidence type="ECO:0000313" key="2">
    <source>
        <dbReference type="Proteomes" id="UP000305539"/>
    </source>
</evidence>
<reference evidence="1 2" key="1">
    <citation type="submission" date="2019-04" db="EMBL/GenBank/DDBJ databases">
        <title>Trinickia sp. 7GSK02, isolated from subtropical forest soil.</title>
        <authorList>
            <person name="Gao Z.-H."/>
            <person name="Qiu L.-H."/>
        </authorList>
    </citation>
    <scope>NUCLEOTIDE SEQUENCE [LARGE SCALE GENOMIC DNA]</scope>
    <source>
        <strain evidence="1 2">7GSK02</strain>
    </source>
</reference>
<dbReference type="InterPro" id="IPR021783">
    <property type="entry name" value="DUF3348"/>
</dbReference>
<proteinExistence type="predicted"/>
<dbReference type="Pfam" id="PF11828">
    <property type="entry name" value="DUF3348"/>
    <property type="match status" value="1"/>
</dbReference>
<accession>A0A4U1HJX1</accession>
<evidence type="ECO:0000313" key="1">
    <source>
        <dbReference type="EMBL" id="TKC79897.1"/>
    </source>
</evidence>
<dbReference type="EMBL" id="SWJE01000023">
    <property type="protein sequence ID" value="TKC79897.1"/>
    <property type="molecule type" value="Genomic_DNA"/>
</dbReference>
<comment type="caution">
    <text evidence="1">The sequence shown here is derived from an EMBL/GenBank/DDBJ whole genome shotgun (WGS) entry which is preliminary data.</text>
</comment>
<gene>
    <name evidence="1" type="ORF">FAZ69_30285</name>
</gene>
<dbReference type="AlphaFoldDB" id="A0A4U1HJX1"/>
<dbReference type="Proteomes" id="UP000305539">
    <property type="component" value="Unassembled WGS sequence"/>
</dbReference>
<organism evidence="1 2">
    <name type="scientific">Trinickia terrae</name>
    <dbReference type="NCBI Taxonomy" id="2571161"/>
    <lineage>
        <taxon>Bacteria</taxon>
        <taxon>Pseudomonadati</taxon>
        <taxon>Pseudomonadota</taxon>
        <taxon>Betaproteobacteria</taxon>
        <taxon>Burkholderiales</taxon>
        <taxon>Burkholderiaceae</taxon>
        <taxon>Trinickia</taxon>
    </lineage>
</organism>
<sequence length="248" mass="26678">MLQAPQRTAFSGPTLVRLLARLADADVPEPAQSLSDRLSQWLGWTDAIALSSALNGNPPAVASRARADVGEAESLCLHARSALTKSIVGGNARDAAKRSVLVRTSQDSAMDATVATVDYADFRQRYLSMQQAMEMEIGNLRGRLRGMLAAKSPAMAKLAVVDATMERALGPRERSLLASVPALLAAYFERLRETEQQTLADAESSGDTAAVKPGAWLNVFRKDMQSVLLAELEVRFQPVEGLLAALRS</sequence>
<dbReference type="RefSeq" id="WP_136898780.1">
    <property type="nucleotide sequence ID" value="NZ_SWJE01000023.1"/>
</dbReference>